<organism evidence="1 2">
    <name type="scientific">Xenopus laevis</name>
    <name type="common">African clawed frog</name>
    <dbReference type="NCBI Taxonomy" id="8355"/>
    <lineage>
        <taxon>Eukaryota</taxon>
        <taxon>Metazoa</taxon>
        <taxon>Chordata</taxon>
        <taxon>Craniata</taxon>
        <taxon>Vertebrata</taxon>
        <taxon>Euteleostomi</taxon>
        <taxon>Amphibia</taxon>
        <taxon>Batrachia</taxon>
        <taxon>Anura</taxon>
        <taxon>Pipoidea</taxon>
        <taxon>Pipidae</taxon>
        <taxon>Xenopodinae</taxon>
        <taxon>Xenopus</taxon>
        <taxon>Xenopus</taxon>
    </lineage>
</organism>
<gene>
    <name evidence="1" type="ORF">XELAEV_18008010mg</name>
</gene>
<dbReference type="AlphaFoldDB" id="A0A974E2F0"/>
<protein>
    <submittedName>
        <fullName evidence="1">Uncharacterized protein</fullName>
    </submittedName>
</protein>
<evidence type="ECO:0000313" key="2">
    <source>
        <dbReference type="Proteomes" id="UP000694892"/>
    </source>
</evidence>
<reference evidence="2" key="1">
    <citation type="journal article" date="2016" name="Nature">
        <title>Genome evolution in the allotetraploid frog Xenopus laevis.</title>
        <authorList>
            <person name="Session A.M."/>
            <person name="Uno Y."/>
            <person name="Kwon T."/>
            <person name="Chapman J.A."/>
            <person name="Toyoda A."/>
            <person name="Takahashi S."/>
            <person name="Fukui A."/>
            <person name="Hikosaka A."/>
            <person name="Suzuki A."/>
            <person name="Kondo M."/>
            <person name="van Heeringen S.J."/>
            <person name="Quigley I."/>
            <person name="Heinz S."/>
            <person name="Ogino H."/>
            <person name="Ochi H."/>
            <person name="Hellsten U."/>
            <person name="Lyons J.B."/>
            <person name="Simakov O."/>
            <person name="Putnam N."/>
            <person name="Stites J."/>
            <person name="Kuroki Y."/>
            <person name="Tanaka T."/>
            <person name="Michiue T."/>
            <person name="Watanabe M."/>
            <person name="Bogdanovic O."/>
            <person name="Lister R."/>
            <person name="Georgiou G."/>
            <person name="Paranjpe S.S."/>
            <person name="van Kruijsbergen I."/>
            <person name="Shu S."/>
            <person name="Carlson J."/>
            <person name="Kinoshita T."/>
            <person name="Ohta Y."/>
            <person name="Mawaribuchi S."/>
            <person name="Jenkins J."/>
            <person name="Grimwood J."/>
            <person name="Schmutz J."/>
            <person name="Mitros T."/>
            <person name="Mozaffari S.V."/>
            <person name="Suzuki Y."/>
            <person name="Haramoto Y."/>
            <person name="Yamamoto T.S."/>
            <person name="Takagi C."/>
            <person name="Heald R."/>
            <person name="Miller K."/>
            <person name="Haudenschild C."/>
            <person name="Kitzman J."/>
            <person name="Nakayama T."/>
            <person name="Izutsu Y."/>
            <person name="Robert J."/>
            <person name="Fortriede J."/>
            <person name="Burns K."/>
            <person name="Lotay V."/>
            <person name="Karimi K."/>
            <person name="Yasuoka Y."/>
            <person name="Dichmann D.S."/>
            <person name="Flajnik M.F."/>
            <person name="Houston D.W."/>
            <person name="Shendure J."/>
            <person name="DuPasquier L."/>
            <person name="Vize P.D."/>
            <person name="Zorn A.M."/>
            <person name="Ito M."/>
            <person name="Marcotte E.M."/>
            <person name="Wallingford J.B."/>
            <person name="Ito Y."/>
            <person name="Asashima M."/>
            <person name="Ueno N."/>
            <person name="Matsuda Y."/>
            <person name="Veenstra G.J."/>
            <person name="Fujiyama A."/>
            <person name="Harland R.M."/>
            <person name="Taira M."/>
            <person name="Rokhsar D.S."/>
        </authorList>
    </citation>
    <scope>NUCLEOTIDE SEQUENCE [LARGE SCALE GENOMIC DNA]</scope>
    <source>
        <strain evidence="2">J</strain>
    </source>
</reference>
<name>A0A974E2F0_XENLA</name>
<evidence type="ECO:0000313" key="1">
    <source>
        <dbReference type="EMBL" id="OCU02249.1"/>
    </source>
</evidence>
<dbReference type="Proteomes" id="UP000694892">
    <property type="component" value="Chromosome 1L"/>
</dbReference>
<accession>A0A974E2F0</accession>
<proteinExistence type="predicted"/>
<sequence length="77" mass="9039">MISRKRIQPCITDTDISVNVWGVRKHGAIRLSVYSISFFTFMLKCHTFSRCLFALIMLNIRTIPGWNYVLKDACNYY</sequence>
<dbReference type="EMBL" id="CM004466">
    <property type="protein sequence ID" value="OCU02249.1"/>
    <property type="molecule type" value="Genomic_DNA"/>
</dbReference>